<feature type="transmembrane region" description="Helical" evidence="7">
    <location>
        <begin position="231"/>
        <end position="250"/>
    </location>
</feature>
<feature type="transmembrane region" description="Helical" evidence="7">
    <location>
        <begin position="16"/>
        <end position="37"/>
    </location>
</feature>
<feature type="transmembrane region" description="Helical" evidence="7">
    <location>
        <begin position="207"/>
        <end position="224"/>
    </location>
</feature>
<dbReference type="PANTHER" id="PTHR30477">
    <property type="entry name" value="ABC-TRANSPORTER METAL-BINDING PROTEIN"/>
    <property type="match status" value="1"/>
</dbReference>
<reference evidence="8 9" key="1">
    <citation type="submission" date="2023-04" db="EMBL/GenBank/DDBJ databases">
        <title>Spirochaete genome identified in red abalone sample constitutes a novel genus.</title>
        <authorList>
            <person name="Sharma S.P."/>
            <person name="Purcell C.M."/>
            <person name="Hyde J.R."/>
            <person name="Severin A.J."/>
        </authorList>
    </citation>
    <scope>NUCLEOTIDE SEQUENCE [LARGE SCALE GENOMIC DNA]</scope>
    <source>
        <strain evidence="8 9">SP-2023</strain>
    </source>
</reference>
<dbReference type="Proteomes" id="UP001228690">
    <property type="component" value="Chromosome"/>
</dbReference>
<dbReference type="Gene3D" id="1.10.3470.10">
    <property type="entry name" value="ABC transporter involved in vitamin B12 uptake, BtuC"/>
    <property type="match status" value="1"/>
</dbReference>
<protein>
    <submittedName>
        <fullName evidence="8">Metal ABC transporter permease</fullName>
    </submittedName>
</protein>
<dbReference type="InterPro" id="IPR001626">
    <property type="entry name" value="ABC_TroCD"/>
</dbReference>
<gene>
    <name evidence="8" type="ORF">P0082_06625</name>
</gene>
<feature type="transmembrane region" description="Helical" evidence="7">
    <location>
        <begin position="144"/>
        <end position="164"/>
    </location>
</feature>
<accession>A0ABY8ME92</accession>
<evidence type="ECO:0000256" key="2">
    <source>
        <dbReference type="ARBA" id="ARBA00008034"/>
    </source>
</evidence>
<feature type="transmembrane region" description="Helical" evidence="7">
    <location>
        <begin position="103"/>
        <end position="124"/>
    </location>
</feature>
<evidence type="ECO:0000256" key="1">
    <source>
        <dbReference type="ARBA" id="ARBA00004141"/>
    </source>
</evidence>
<dbReference type="RefSeq" id="WP_326926325.1">
    <property type="nucleotide sequence ID" value="NZ_CP123443.1"/>
</dbReference>
<evidence type="ECO:0000313" key="8">
    <source>
        <dbReference type="EMBL" id="WGK68156.1"/>
    </source>
</evidence>
<evidence type="ECO:0000256" key="3">
    <source>
        <dbReference type="ARBA" id="ARBA00022692"/>
    </source>
</evidence>
<sequence length="288" mass="32139">MSDIWQYLFRAEGRPLLYAFLFLLLAAPSFGTMGVYVSLKNYNAGIGTISHASLLGLGLAKYADYHWGWSFFTPFLGMLLISCTTAIMLFWLQSHQTIRTGTLLNVVWSTGMAIGSLLLQTVPGGVSMHSYLWGNILIVQNSDLWGLVALNVVIFLVLILPWRYHQLIMFDEEFAKSRGMATQVYAFIFYLLISYSIIVVISAVGILLSLGLFSIPSAIAHLFARNLRQMILYAGVVLLLSSWLGLFISVETNTTPGSFIIVILSAIYVLLGTGKYLVRVRFRRVKLS</sequence>
<evidence type="ECO:0000256" key="7">
    <source>
        <dbReference type="SAM" id="Phobius"/>
    </source>
</evidence>
<comment type="subcellular location">
    <subcellularLocation>
        <location evidence="6">Cell membrane</location>
        <topology evidence="6">Multi-pass membrane protein</topology>
    </subcellularLocation>
    <subcellularLocation>
        <location evidence="1">Membrane</location>
        <topology evidence="1">Multi-pass membrane protein</topology>
    </subcellularLocation>
</comment>
<feature type="transmembrane region" description="Helical" evidence="7">
    <location>
        <begin position="256"/>
        <end position="278"/>
    </location>
</feature>
<organism evidence="8 9">
    <name type="scientific">Candidatus Haliotispira prima</name>
    <dbReference type="NCBI Taxonomy" id="3034016"/>
    <lineage>
        <taxon>Bacteria</taxon>
        <taxon>Pseudomonadati</taxon>
        <taxon>Spirochaetota</taxon>
        <taxon>Spirochaetia</taxon>
        <taxon>Spirochaetales</taxon>
        <taxon>Spirochaetaceae</taxon>
        <taxon>Candidatus Haliotispira</taxon>
    </lineage>
</organism>
<feature type="transmembrane region" description="Helical" evidence="7">
    <location>
        <begin position="44"/>
        <end position="63"/>
    </location>
</feature>
<evidence type="ECO:0000256" key="6">
    <source>
        <dbReference type="RuleBase" id="RU003943"/>
    </source>
</evidence>
<proteinExistence type="inferred from homology"/>
<evidence type="ECO:0000256" key="4">
    <source>
        <dbReference type="ARBA" id="ARBA00022989"/>
    </source>
</evidence>
<keyword evidence="4 7" id="KW-1133">Transmembrane helix</keyword>
<comment type="similarity">
    <text evidence="2 6">Belongs to the ABC-3 integral membrane protein family.</text>
</comment>
<keyword evidence="5 7" id="KW-0472">Membrane</keyword>
<evidence type="ECO:0000256" key="5">
    <source>
        <dbReference type="ARBA" id="ARBA00023136"/>
    </source>
</evidence>
<name>A0ABY8ME92_9SPIO</name>
<dbReference type="InterPro" id="IPR037294">
    <property type="entry name" value="ABC_BtuC-like"/>
</dbReference>
<dbReference type="Pfam" id="PF00950">
    <property type="entry name" value="ABC-3"/>
    <property type="match status" value="1"/>
</dbReference>
<evidence type="ECO:0000313" key="9">
    <source>
        <dbReference type="Proteomes" id="UP001228690"/>
    </source>
</evidence>
<keyword evidence="6" id="KW-0813">Transport</keyword>
<keyword evidence="9" id="KW-1185">Reference proteome</keyword>
<dbReference type="PANTHER" id="PTHR30477:SF18">
    <property type="entry name" value="METAL TRANSPORT SYSTEM MEMBRANE PROTEIN CT_417-RELATED"/>
    <property type="match status" value="1"/>
</dbReference>
<feature type="transmembrane region" description="Helical" evidence="7">
    <location>
        <begin position="184"/>
        <end position="201"/>
    </location>
</feature>
<feature type="transmembrane region" description="Helical" evidence="7">
    <location>
        <begin position="69"/>
        <end position="91"/>
    </location>
</feature>
<dbReference type="EMBL" id="CP123443">
    <property type="protein sequence ID" value="WGK68156.1"/>
    <property type="molecule type" value="Genomic_DNA"/>
</dbReference>
<dbReference type="SUPFAM" id="SSF81345">
    <property type="entry name" value="ABC transporter involved in vitamin B12 uptake, BtuC"/>
    <property type="match status" value="1"/>
</dbReference>
<keyword evidence="3 6" id="KW-0812">Transmembrane</keyword>